<protein>
    <submittedName>
        <fullName evidence="1">Uncharacterized protein</fullName>
    </submittedName>
</protein>
<accession>A0A0E9PE27</accession>
<organism evidence="1">
    <name type="scientific">Anguilla anguilla</name>
    <name type="common">European freshwater eel</name>
    <name type="synonym">Muraena anguilla</name>
    <dbReference type="NCBI Taxonomy" id="7936"/>
    <lineage>
        <taxon>Eukaryota</taxon>
        <taxon>Metazoa</taxon>
        <taxon>Chordata</taxon>
        <taxon>Craniata</taxon>
        <taxon>Vertebrata</taxon>
        <taxon>Euteleostomi</taxon>
        <taxon>Actinopterygii</taxon>
        <taxon>Neopterygii</taxon>
        <taxon>Teleostei</taxon>
        <taxon>Anguilliformes</taxon>
        <taxon>Anguillidae</taxon>
        <taxon>Anguilla</taxon>
    </lineage>
</organism>
<proteinExistence type="predicted"/>
<name>A0A0E9PE27_ANGAN</name>
<sequence>MGVNPICIIFRFGMDMRFPFGGWKSSLCICHFIKKKWLPF</sequence>
<reference evidence="1" key="1">
    <citation type="submission" date="2014-11" db="EMBL/GenBank/DDBJ databases">
        <authorList>
            <person name="Amaro Gonzalez C."/>
        </authorList>
    </citation>
    <scope>NUCLEOTIDE SEQUENCE</scope>
</reference>
<reference evidence="1" key="2">
    <citation type="journal article" date="2015" name="Fish Shellfish Immunol.">
        <title>Early steps in the European eel (Anguilla anguilla)-Vibrio vulnificus interaction in the gills: Role of the RtxA13 toxin.</title>
        <authorList>
            <person name="Callol A."/>
            <person name="Pajuelo D."/>
            <person name="Ebbesson L."/>
            <person name="Teles M."/>
            <person name="MacKenzie S."/>
            <person name="Amaro C."/>
        </authorList>
    </citation>
    <scope>NUCLEOTIDE SEQUENCE</scope>
</reference>
<evidence type="ECO:0000313" key="1">
    <source>
        <dbReference type="EMBL" id="JAH02315.1"/>
    </source>
</evidence>
<dbReference type="EMBL" id="GBXM01106262">
    <property type="protein sequence ID" value="JAH02315.1"/>
    <property type="molecule type" value="Transcribed_RNA"/>
</dbReference>
<dbReference type="AlphaFoldDB" id="A0A0E9PE27"/>